<accession>A0A154I7X2</accession>
<dbReference type="Pfam" id="PF05016">
    <property type="entry name" value="ParE_toxin"/>
    <property type="match status" value="1"/>
</dbReference>
<comment type="caution">
    <text evidence="2">The sequence shown here is derived from an EMBL/GenBank/DDBJ whole genome shotgun (WGS) entry which is preliminary data.</text>
</comment>
<keyword evidence="1" id="KW-1277">Toxin-antitoxin system</keyword>
<sequence>MTTTYRLTRTAYSVLSGIDEYACLNFGEAQADAYLLDWDRIFVLLSHAPSMGEECDELGVGLRRLLHMRHVAFYRVTSEGIVVIDIIDADRLPERHLQSNRRPRSAEQHAS</sequence>
<proteinExistence type="predicted"/>
<dbReference type="RefSeq" id="WP_003541211.1">
    <property type="nucleotide sequence ID" value="NZ_CP171844.1"/>
</dbReference>
<dbReference type="EMBL" id="LVYU01000156">
    <property type="protein sequence ID" value="KZA96674.1"/>
    <property type="molecule type" value="Genomic_DNA"/>
</dbReference>
<gene>
    <name evidence="2" type="ORF">A4A59_06210</name>
</gene>
<dbReference type="InterPro" id="IPR035093">
    <property type="entry name" value="RelE/ParE_toxin_dom_sf"/>
</dbReference>
<evidence type="ECO:0000313" key="2">
    <source>
        <dbReference type="EMBL" id="KZA96674.1"/>
    </source>
</evidence>
<dbReference type="AlphaFoldDB" id="A0A154I7X2"/>
<dbReference type="InterPro" id="IPR007712">
    <property type="entry name" value="RelE/ParE_toxin"/>
</dbReference>
<organism evidence="2">
    <name type="scientific">Rhizobium leguminosarum</name>
    <dbReference type="NCBI Taxonomy" id="384"/>
    <lineage>
        <taxon>Bacteria</taxon>
        <taxon>Pseudomonadati</taxon>
        <taxon>Pseudomonadota</taxon>
        <taxon>Alphaproteobacteria</taxon>
        <taxon>Hyphomicrobiales</taxon>
        <taxon>Rhizobiaceae</taxon>
        <taxon>Rhizobium/Agrobacterium group</taxon>
        <taxon>Rhizobium</taxon>
    </lineage>
</organism>
<reference evidence="2" key="1">
    <citation type="submission" date="2016-03" db="EMBL/GenBank/DDBJ databases">
        <title>Microsymbionts genomes from the relict species Vavilovia formosa.</title>
        <authorList>
            <person name="Chirak E."/>
            <person name="Kimeklis A."/>
            <person name="Kopat V."/>
            <person name="Andronov E."/>
        </authorList>
    </citation>
    <scope>NUCLEOTIDE SEQUENCE [LARGE SCALE GENOMIC DNA]</scope>
    <source>
        <strain evidence="2">Vaf12</strain>
    </source>
</reference>
<evidence type="ECO:0000256" key="1">
    <source>
        <dbReference type="ARBA" id="ARBA00022649"/>
    </source>
</evidence>
<dbReference type="Gene3D" id="3.30.2310.20">
    <property type="entry name" value="RelE-like"/>
    <property type="match status" value="1"/>
</dbReference>
<name>A0A154I7X2_RHILE</name>
<protein>
    <submittedName>
        <fullName evidence="2">DNA stabilization protein</fullName>
    </submittedName>
</protein>